<keyword evidence="2" id="KW-0378">Hydrolase</keyword>
<dbReference type="InterPro" id="IPR002833">
    <property type="entry name" value="PTH2"/>
</dbReference>
<protein>
    <recommendedName>
        <fullName evidence="1">peptidyl-tRNA hydrolase</fullName>
        <ecNumber evidence="1">3.1.1.29</ecNumber>
    </recommendedName>
</protein>
<dbReference type="EC" id="3.1.1.29" evidence="1"/>
<dbReference type="eggNOG" id="COG1990">
    <property type="taxonomic scope" value="Bacteria"/>
</dbReference>
<comment type="caution">
    <text evidence="4">The sequence shown here is derived from an EMBL/GenBank/DDBJ whole genome shotgun (WGS) entry which is preliminary data.</text>
</comment>
<dbReference type="Pfam" id="PF01981">
    <property type="entry name" value="PTH2"/>
    <property type="match status" value="1"/>
</dbReference>
<dbReference type="Proteomes" id="UP000053405">
    <property type="component" value="Unassembled WGS sequence"/>
</dbReference>
<organism evidence="4 5">
    <name type="scientific">Gordonia hirsuta DSM 44140 = NBRC 16056</name>
    <dbReference type="NCBI Taxonomy" id="1121927"/>
    <lineage>
        <taxon>Bacteria</taxon>
        <taxon>Bacillati</taxon>
        <taxon>Actinomycetota</taxon>
        <taxon>Actinomycetes</taxon>
        <taxon>Mycobacteriales</taxon>
        <taxon>Gordoniaceae</taxon>
        <taxon>Gordonia</taxon>
    </lineage>
</organism>
<proteinExistence type="predicted"/>
<evidence type="ECO:0000256" key="3">
    <source>
        <dbReference type="ARBA" id="ARBA00048707"/>
    </source>
</evidence>
<dbReference type="InterPro" id="IPR023476">
    <property type="entry name" value="Pep_tRNA_hydro_II_dom_sf"/>
</dbReference>
<dbReference type="STRING" id="1121927.GOHSU_04_00540"/>
<evidence type="ECO:0000256" key="2">
    <source>
        <dbReference type="ARBA" id="ARBA00022801"/>
    </source>
</evidence>
<comment type="catalytic activity">
    <reaction evidence="3">
        <text>an N-acyl-L-alpha-aminoacyl-tRNA + H2O = an N-acyl-L-amino acid + a tRNA + H(+)</text>
        <dbReference type="Rhea" id="RHEA:54448"/>
        <dbReference type="Rhea" id="RHEA-COMP:10123"/>
        <dbReference type="Rhea" id="RHEA-COMP:13883"/>
        <dbReference type="ChEBI" id="CHEBI:15377"/>
        <dbReference type="ChEBI" id="CHEBI:15378"/>
        <dbReference type="ChEBI" id="CHEBI:59874"/>
        <dbReference type="ChEBI" id="CHEBI:78442"/>
        <dbReference type="ChEBI" id="CHEBI:138191"/>
        <dbReference type="EC" id="3.1.1.29"/>
    </reaction>
</comment>
<gene>
    <name evidence="4" type="ORF">GOHSU_04_00540</name>
</gene>
<evidence type="ECO:0000313" key="4">
    <source>
        <dbReference type="EMBL" id="GAC56185.1"/>
    </source>
</evidence>
<name>L7L4W1_9ACTN</name>
<dbReference type="AlphaFoldDB" id="L7L4W1"/>
<accession>L7L4W1</accession>
<dbReference type="Gene3D" id="3.40.1490.10">
    <property type="entry name" value="Bit1"/>
    <property type="match status" value="1"/>
</dbReference>
<dbReference type="SUPFAM" id="SSF102462">
    <property type="entry name" value="Peptidyl-tRNA hydrolase II"/>
    <property type="match status" value="1"/>
</dbReference>
<reference evidence="4 5" key="1">
    <citation type="submission" date="2012-12" db="EMBL/GenBank/DDBJ databases">
        <title>Whole genome shotgun sequence of Gordonia hirsuta NBRC 16056.</title>
        <authorList>
            <person name="Isaki-Nakamura S."/>
            <person name="Hosoyama A."/>
            <person name="Tsuchikane K."/>
            <person name="Katsumata H."/>
            <person name="Baba S."/>
            <person name="Yamazaki S."/>
            <person name="Fujita N."/>
        </authorList>
    </citation>
    <scope>NUCLEOTIDE SEQUENCE [LARGE SCALE GENOMIC DNA]</scope>
    <source>
        <strain evidence="4 5">NBRC 16056</strain>
    </source>
</reference>
<keyword evidence="5" id="KW-1185">Reference proteome</keyword>
<evidence type="ECO:0000313" key="5">
    <source>
        <dbReference type="Proteomes" id="UP000053405"/>
    </source>
</evidence>
<dbReference type="EMBL" id="BANT01000004">
    <property type="protein sequence ID" value="GAC56185.1"/>
    <property type="molecule type" value="Genomic_DNA"/>
</dbReference>
<evidence type="ECO:0000256" key="1">
    <source>
        <dbReference type="ARBA" id="ARBA00013260"/>
    </source>
</evidence>
<dbReference type="GO" id="GO:0004045">
    <property type="term" value="F:peptidyl-tRNA hydrolase activity"/>
    <property type="evidence" value="ECO:0007669"/>
    <property type="project" value="UniProtKB-EC"/>
</dbReference>
<sequence>MSARGAVMPDPVDPALVRAMPMVLRIEKSAPPSRQGLLEAAARACAAACLDPRAAPDGPWAPAFDAWCAGAIRKVVRRARGAQWSAAQDLPGVTVGIDGAQARAYVPGPVGELDRRLSRLQIGGTDVPGELPTAPSEAGLCLWLAPELPMTVGKAAAQVAHAAMLAVPLLPAEVVDDWYRDGCPLAVRQADTGYWSRLRAAAAAGRAVAVHDAGFTEVRPGSCTVIAEWR</sequence>